<feature type="transmembrane region" description="Helical" evidence="2">
    <location>
        <begin position="36"/>
        <end position="55"/>
    </location>
</feature>
<evidence type="ECO:0000313" key="3">
    <source>
        <dbReference type="EMBL" id="GID49459.1"/>
    </source>
</evidence>
<keyword evidence="2" id="KW-0812">Transmembrane</keyword>
<keyword evidence="2" id="KW-0472">Membrane</keyword>
<evidence type="ECO:0000256" key="2">
    <source>
        <dbReference type="SAM" id="Phobius"/>
    </source>
</evidence>
<sequence length="93" mass="9830">MKGDVMRRQPWGLYAIATAILVVGLIALGVPANTLLFAAFLLTCPLMMIFMMGGMRAGHGVGQNAHALDQADAHAPDSVTGGSPPVQDQRRSR</sequence>
<gene>
    <name evidence="3" type="ORF">Aca07nite_67340</name>
</gene>
<evidence type="ECO:0000256" key="1">
    <source>
        <dbReference type="SAM" id="MobiDB-lite"/>
    </source>
</evidence>
<evidence type="ECO:0008006" key="4">
    <source>
        <dbReference type="Google" id="ProtNLM"/>
    </source>
</evidence>
<feature type="transmembrane region" description="Helical" evidence="2">
    <location>
        <begin position="12"/>
        <end position="30"/>
    </location>
</feature>
<reference evidence="3" key="1">
    <citation type="submission" date="2021-01" db="EMBL/GenBank/DDBJ databases">
        <title>Whole genome shotgun sequence of Actinoplanes capillaceus NBRC 16408.</title>
        <authorList>
            <person name="Komaki H."/>
            <person name="Tamura T."/>
        </authorList>
    </citation>
    <scope>NUCLEOTIDE SEQUENCE [LARGE SCALE GENOMIC DNA]</scope>
    <source>
        <strain evidence="3">NBRC 16408</strain>
    </source>
</reference>
<feature type="region of interest" description="Disordered" evidence="1">
    <location>
        <begin position="72"/>
        <end position="93"/>
    </location>
</feature>
<dbReference type="EMBL" id="BOMF01000128">
    <property type="protein sequence ID" value="GID49459.1"/>
    <property type="molecule type" value="Genomic_DNA"/>
</dbReference>
<protein>
    <recommendedName>
        <fullName evidence="4">DUF2933 domain-containing protein</fullName>
    </recommendedName>
</protein>
<organism evidence="3">
    <name type="scientific">Actinoplanes campanulatus</name>
    <dbReference type="NCBI Taxonomy" id="113559"/>
    <lineage>
        <taxon>Bacteria</taxon>
        <taxon>Bacillati</taxon>
        <taxon>Actinomycetota</taxon>
        <taxon>Actinomycetes</taxon>
        <taxon>Micromonosporales</taxon>
        <taxon>Micromonosporaceae</taxon>
        <taxon>Actinoplanes</taxon>
    </lineage>
</organism>
<dbReference type="InterPro" id="IPR021682">
    <property type="entry name" value="DUF2933"/>
</dbReference>
<comment type="caution">
    <text evidence="3">The sequence shown here is derived from an EMBL/GenBank/DDBJ whole genome shotgun (WGS) entry which is preliminary data.</text>
</comment>
<name>A0ABQ3WT54_9ACTN</name>
<accession>A0ABQ3WT54</accession>
<proteinExistence type="predicted"/>
<keyword evidence="2" id="KW-1133">Transmembrane helix</keyword>
<dbReference type="Pfam" id="PF11666">
    <property type="entry name" value="DUF2933"/>
    <property type="match status" value="1"/>
</dbReference>